<keyword evidence="3 8" id="KW-0808">Transferase</keyword>
<dbReference type="PANTHER" id="PTHR18919">
    <property type="entry name" value="ACETYL-COA C-ACYLTRANSFERASE"/>
    <property type="match status" value="1"/>
</dbReference>
<feature type="region of interest" description="Disordered" evidence="5">
    <location>
        <begin position="323"/>
        <end position="377"/>
    </location>
</feature>
<gene>
    <name evidence="8" type="ORF">X801_05850</name>
</gene>
<feature type="domain" description="Thiolase C-terminal" evidence="7">
    <location>
        <begin position="721"/>
        <end position="848"/>
    </location>
</feature>
<dbReference type="InterPro" id="IPR020610">
    <property type="entry name" value="Thiolase_AS"/>
</dbReference>
<evidence type="ECO:0000256" key="2">
    <source>
        <dbReference type="ARBA" id="ARBA00010982"/>
    </source>
</evidence>
<dbReference type="GO" id="GO:0003988">
    <property type="term" value="F:acetyl-CoA C-acyltransferase activity"/>
    <property type="evidence" value="ECO:0007669"/>
    <property type="project" value="UniProtKB-ARBA"/>
</dbReference>
<feature type="compositionally biased region" description="Low complexity" evidence="5">
    <location>
        <begin position="163"/>
        <end position="180"/>
    </location>
</feature>
<evidence type="ECO:0000259" key="7">
    <source>
        <dbReference type="Pfam" id="PF02803"/>
    </source>
</evidence>
<feature type="region of interest" description="Disordered" evidence="5">
    <location>
        <begin position="1"/>
        <end position="26"/>
    </location>
</feature>
<evidence type="ECO:0000313" key="9">
    <source>
        <dbReference type="Proteomes" id="UP000243686"/>
    </source>
</evidence>
<evidence type="ECO:0000256" key="4">
    <source>
        <dbReference type="ARBA" id="ARBA00023315"/>
    </source>
</evidence>
<dbReference type="Pfam" id="PF02803">
    <property type="entry name" value="Thiolase_C"/>
    <property type="match status" value="1"/>
</dbReference>
<dbReference type="CDD" id="cd00751">
    <property type="entry name" value="thiolase"/>
    <property type="match status" value="1"/>
</dbReference>
<evidence type="ECO:0000256" key="5">
    <source>
        <dbReference type="SAM" id="MobiDB-lite"/>
    </source>
</evidence>
<feature type="domain" description="Thiolase N-terminal" evidence="6">
    <location>
        <begin position="427"/>
        <end position="710"/>
    </location>
</feature>
<dbReference type="NCBIfam" id="TIGR01930">
    <property type="entry name" value="AcCoA-C-Actrans"/>
    <property type="match status" value="1"/>
</dbReference>
<evidence type="ECO:0000313" key="8">
    <source>
        <dbReference type="EMBL" id="OON18299.1"/>
    </source>
</evidence>
<feature type="compositionally biased region" description="Polar residues" evidence="5">
    <location>
        <begin position="323"/>
        <end position="338"/>
    </location>
</feature>
<dbReference type="Pfam" id="PF00108">
    <property type="entry name" value="Thiolase_N"/>
    <property type="match status" value="1"/>
</dbReference>
<dbReference type="PANTHER" id="PTHR18919:SF107">
    <property type="entry name" value="ACETYL-COA ACETYLTRANSFERASE, CYTOSOLIC"/>
    <property type="match status" value="1"/>
</dbReference>
<evidence type="ECO:0000256" key="1">
    <source>
        <dbReference type="ARBA" id="ARBA00005189"/>
    </source>
</evidence>
<keyword evidence="9" id="KW-1185">Reference proteome</keyword>
<dbReference type="AlphaFoldDB" id="A0A1S8WUT8"/>
<dbReference type="Proteomes" id="UP000243686">
    <property type="component" value="Unassembled WGS sequence"/>
</dbReference>
<protein>
    <submittedName>
        <fullName evidence="8">Acetyl-CoA C-acetyltransferase</fullName>
    </submittedName>
</protein>
<dbReference type="InterPro" id="IPR016039">
    <property type="entry name" value="Thiolase-like"/>
</dbReference>
<organism evidence="8 9">
    <name type="scientific">Opisthorchis viverrini</name>
    <name type="common">Southeast Asian liver fluke</name>
    <dbReference type="NCBI Taxonomy" id="6198"/>
    <lineage>
        <taxon>Eukaryota</taxon>
        <taxon>Metazoa</taxon>
        <taxon>Spiralia</taxon>
        <taxon>Lophotrochozoa</taxon>
        <taxon>Platyhelminthes</taxon>
        <taxon>Trematoda</taxon>
        <taxon>Digenea</taxon>
        <taxon>Opisthorchiida</taxon>
        <taxon>Opisthorchiata</taxon>
        <taxon>Opisthorchiidae</taxon>
        <taxon>Opisthorchis</taxon>
    </lineage>
</organism>
<proteinExistence type="inferred from homology"/>
<keyword evidence="4" id="KW-0012">Acyltransferase</keyword>
<evidence type="ECO:0000259" key="6">
    <source>
        <dbReference type="Pfam" id="PF00108"/>
    </source>
</evidence>
<dbReference type="EMBL" id="KV894335">
    <property type="protein sequence ID" value="OON18299.1"/>
    <property type="molecule type" value="Genomic_DNA"/>
</dbReference>
<dbReference type="PROSITE" id="PS00098">
    <property type="entry name" value="THIOLASE_1"/>
    <property type="match status" value="1"/>
</dbReference>
<comment type="similarity">
    <text evidence="2">Belongs to the thiolase-like superfamily. Thiolase family.</text>
</comment>
<accession>A0A1S8WUT8</accession>
<dbReference type="InterPro" id="IPR020617">
    <property type="entry name" value="Thiolase_C"/>
</dbReference>
<evidence type="ECO:0000256" key="3">
    <source>
        <dbReference type="ARBA" id="ARBA00022679"/>
    </source>
</evidence>
<dbReference type="InterPro" id="IPR020615">
    <property type="entry name" value="Thiolase_acyl_enz_int_AS"/>
</dbReference>
<dbReference type="PROSITE" id="PS00099">
    <property type="entry name" value="THIOLASE_3"/>
    <property type="match status" value="1"/>
</dbReference>
<dbReference type="PROSITE" id="PS00737">
    <property type="entry name" value="THIOLASE_2"/>
    <property type="match status" value="1"/>
</dbReference>
<dbReference type="InterPro" id="IPR002155">
    <property type="entry name" value="Thiolase"/>
</dbReference>
<feature type="compositionally biased region" description="Low complexity" evidence="5">
    <location>
        <begin position="360"/>
        <end position="377"/>
    </location>
</feature>
<sequence>MVERESRSNHSMSASTEARRESLCNNTTSVADQSVIQLWERNEDIQLTQPHVDLIDNWSSDGDSVSSSSSCSACDVLPGIREGHSSTPDDMHQRVVPRSGVNLLKRARIFTTEEAIDQAIDRWQAYMRSCSEALGVLRQQLIDAYVPYALEKWNLERQPSNQASTIGSTGEGAGASTTHQSNPLGDLSLLGDSSFSLVFSNSVFKPFELIRLFGAPLTARKNKALRNMLRHSVKVANQRHLACVSKFAIVSSRLAKWRKPTASQRCQYRDPTTTTWEKPCGNLCIPLLPVCAAHVVQLKPAPSVESLSDKPVDVVNGCYQLDPNSETKPLSVSPQSPTDGGHSCAPDLIPPARSTRSVKPSPSDSLPISPPSSTTPTLQLPQQYLFRPCGGAFGQPCNKPVIAWTPYTRCPRHTFTVPPPEETSPLAARRSPIGRKAGSLSGLAAHQLGGQVITSVLEDAVQAASPATLTKERLIQSLDEVIIGQVFTAAAGQNPARQAAVLAGIPYSVPAWGVNMLCGSGLRTVCLAYEQLKVAKSSSGGWIIAGGQESMSQSPYCIPSNVCLRHRDEQTACSLPHLDTVKPINTVIQDGLTDAFCGILMGETAEVIAERYNIDRQQQDEFAFNSQKKYAAAKASGYFDTELTPIEVPAKSGGDEVIKVTTDEHPRPDISMESLSRLKPAFVKSDRPGTVTAGNVSGINDGAAFLLLCRGDQLLTHGIQHPMARIVGWHQVGLEPQLMALGPLYAIRGLLDRIGWTIDMVDVFEVNEAFAVQCIAVMRELNIPPEKFNLQGGGIALGHPLGCSGARVLVTLVHLLQRLKRESPDAKVLRGVAALCVGGGMGIAIAVESSAS</sequence>
<feature type="region of interest" description="Disordered" evidence="5">
    <location>
        <begin position="161"/>
        <end position="180"/>
    </location>
</feature>
<name>A0A1S8WUT8_OPIVI</name>
<dbReference type="Gene3D" id="3.40.47.10">
    <property type="match status" value="1"/>
</dbReference>
<feature type="non-terminal residue" evidence="8">
    <location>
        <position position="852"/>
    </location>
</feature>
<dbReference type="InterPro" id="IPR020613">
    <property type="entry name" value="Thiolase_CS"/>
</dbReference>
<reference evidence="8 9" key="1">
    <citation type="submission" date="2015-03" db="EMBL/GenBank/DDBJ databases">
        <title>Draft genome of the nematode, Opisthorchis viverrini.</title>
        <authorList>
            <person name="Mitreva M."/>
        </authorList>
    </citation>
    <scope>NUCLEOTIDE SEQUENCE [LARGE SCALE GENOMIC DNA]</scope>
    <source>
        <strain evidence="8">Khon Kaen</strain>
    </source>
</reference>
<dbReference type="InterPro" id="IPR020616">
    <property type="entry name" value="Thiolase_N"/>
</dbReference>
<comment type="pathway">
    <text evidence="1">Lipid metabolism.</text>
</comment>
<dbReference type="SUPFAM" id="SSF53901">
    <property type="entry name" value="Thiolase-like"/>
    <property type="match status" value="2"/>
</dbReference>